<feature type="compositionally biased region" description="Basic and acidic residues" evidence="1">
    <location>
        <begin position="101"/>
        <end position="115"/>
    </location>
</feature>
<dbReference type="AlphaFoldDB" id="A0A1I1V569"/>
<dbReference type="OrthoDB" id="8558195at2"/>
<dbReference type="GO" id="GO:0030428">
    <property type="term" value="C:cell septum"/>
    <property type="evidence" value="ECO:0007669"/>
    <property type="project" value="TreeGrafter"/>
</dbReference>
<gene>
    <name evidence="4" type="ORF">SAMN05660831_02295</name>
</gene>
<dbReference type="PROSITE" id="PS51724">
    <property type="entry name" value="SPOR"/>
    <property type="match status" value="1"/>
</dbReference>
<dbReference type="Pfam" id="PF05036">
    <property type="entry name" value="SPOR"/>
    <property type="match status" value="1"/>
</dbReference>
<dbReference type="InterPro" id="IPR007730">
    <property type="entry name" value="SPOR-like_dom"/>
</dbReference>
<protein>
    <submittedName>
        <fullName evidence="4">Cell division protein FtsN</fullName>
    </submittedName>
</protein>
<name>A0A1I1V569_9GAMM</name>
<dbReference type="RefSeq" id="WP_093428907.1">
    <property type="nucleotide sequence ID" value="NZ_FOMJ01000008.1"/>
</dbReference>
<proteinExistence type="predicted"/>
<evidence type="ECO:0000256" key="2">
    <source>
        <dbReference type="SAM" id="Phobius"/>
    </source>
</evidence>
<dbReference type="InterPro" id="IPR052521">
    <property type="entry name" value="Cell_div_SPOR-domain"/>
</dbReference>
<keyword evidence="4" id="KW-0132">Cell division</keyword>
<dbReference type="Proteomes" id="UP000198611">
    <property type="component" value="Unassembled WGS sequence"/>
</dbReference>
<reference evidence="4 5" key="1">
    <citation type="submission" date="2016-10" db="EMBL/GenBank/DDBJ databases">
        <authorList>
            <person name="de Groot N.N."/>
        </authorList>
    </citation>
    <scope>NUCLEOTIDE SEQUENCE [LARGE SCALE GENOMIC DNA]</scope>
    <source>
        <strain evidence="4 5">HL3</strain>
    </source>
</reference>
<dbReference type="GO" id="GO:0032153">
    <property type="term" value="C:cell division site"/>
    <property type="evidence" value="ECO:0007669"/>
    <property type="project" value="TreeGrafter"/>
</dbReference>
<keyword evidence="2" id="KW-0472">Membrane</keyword>
<feature type="region of interest" description="Disordered" evidence="1">
    <location>
        <begin position="90"/>
        <end position="117"/>
    </location>
</feature>
<evidence type="ECO:0000313" key="5">
    <source>
        <dbReference type="Proteomes" id="UP000198611"/>
    </source>
</evidence>
<dbReference type="InterPro" id="IPR036680">
    <property type="entry name" value="SPOR-like_sf"/>
</dbReference>
<dbReference type="STRING" id="1123397.SAMN05660831_02295"/>
<keyword evidence="2" id="KW-1133">Transmembrane helix</keyword>
<dbReference type="PANTHER" id="PTHR38687:SF1">
    <property type="entry name" value="CELL DIVISION PROTEIN DEDD"/>
    <property type="match status" value="1"/>
</dbReference>
<sequence>MAAQKGKGSGNKGREGAPAWAWLVVGLLVGLFVALLVHLQGQQRPAGTGPAPSASTERDARAVRQPEGGEGPGEPEFDFYSILPEMEIPVPEPEEQPQQAPEEKEQEQARPREAPELGENEAWALQLGSFRSEPDADRFRARLSLLGLEPHIQEVTIDGADWYRVRLGPLRRTEELQAVRQRLRENEIDAMVLKLQQTD</sequence>
<evidence type="ECO:0000313" key="4">
    <source>
        <dbReference type="EMBL" id="SFD77168.1"/>
    </source>
</evidence>
<keyword evidence="4" id="KW-0131">Cell cycle</keyword>
<dbReference type="SUPFAM" id="SSF110997">
    <property type="entry name" value="Sporulation related repeat"/>
    <property type="match status" value="1"/>
</dbReference>
<dbReference type="GO" id="GO:0032506">
    <property type="term" value="P:cytokinetic process"/>
    <property type="evidence" value="ECO:0007669"/>
    <property type="project" value="TreeGrafter"/>
</dbReference>
<dbReference type="GO" id="GO:0042834">
    <property type="term" value="F:peptidoglycan binding"/>
    <property type="evidence" value="ECO:0007669"/>
    <property type="project" value="InterPro"/>
</dbReference>
<organism evidence="4 5">
    <name type="scientific">Thiohalospira halophila DSM 15071</name>
    <dbReference type="NCBI Taxonomy" id="1123397"/>
    <lineage>
        <taxon>Bacteria</taxon>
        <taxon>Pseudomonadati</taxon>
        <taxon>Pseudomonadota</taxon>
        <taxon>Gammaproteobacteria</taxon>
        <taxon>Thiohalospirales</taxon>
        <taxon>Thiohalospiraceae</taxon>
        <taxon>Thiohalospira</taxon>
    </lineage>
</organism>
<evidence type="ECO:0000256" key="1">
    <source>
        <dbReference type="SAM" id="MobiDB-lite"/>
    </source>
</evidence>
<accession>A0A1I1V569</accession>
<feature type="domain" description="SPOR" evidence="3">
    <location>
        <begin position="117"/>
        <end position="196"/>
    </location>
</feature>
<feature type="transmembrane region" description="Helical" evidence="2">
    <location>
        <begin position="20"/>
        <end position="39"/>
    </location>
</feature>
<evidence type="ECO:0000259" key="3">
    <source>
        <dbReference type="PROSITE" id="PS51724"/>
    </source>
</evidence>
<dbReference type="EMBL" id="FOMJ01000008">
    <property type="protein sequence ID" value="SFD77168.1"/>
    <property type="molecule type" value="Genomic_DNA"/>
</dbReference>
<dbReference type="PANTHER" id="PTHR38687">
    <property type="entry name" value="CELL DIVISION PROTEIN DEDD-RELATED"/>
    <property type="match status" value="1"/>
</dbReference>
<dbReference type="Gene3D" id="3.30.70.1070">
    <property type="entry name" value="Sporulation related repeat"/>
    <property type="match status" value="1"/>
</dbReference>
<feature type="region of interest" description="Disordered" evidence="1">
    <location>
        <begin position="43"/>
        <end position="78"/>
    </location>
</feature>
<keyword evidence="5" id="KW-1185">Reference proteome</keyword>
<keyword evidence="2" id="KW-0812">Transmembrane</keyword>